<proteinExistence type="predicted"/>
<keyword evidence="2" id="KW-1185">Reference proteome</keyword>
<sequence length="266" mass="29816">MSHCLESLALRPTSHSSKCSVEGHKVLEIECSVEGHKVLGIELAGQFKALGSSLSLRCSVIVGGMDMIEQRKVLMSRPHVIIATPGRIKMQAHELVSSSSFNRARFVKRVEPSRARANCNSKRFEFEHKVELNIEFELGELRLQKLTSESEHANTFDRRLDDHPYSCLVSYIIQLPKDKTTGHSLSRRPMVSRSAQTCELQSMGGRVVAIGRMLGDREDVPENAYRIIVDEILEFNAELFGARGKTFSDIDMGSSIIWPKAFTNVI</sequence>
<comment type="caution">
    <text evidence="1">The sequence shown here is derived from an EMBL/GenBank/DDBJ whole genome shotgun (WGS) entry which is preliminary data.</text>
</comment>
<dbReference type="EMBL" id="JADFTS010000003">
    <property type="protein sequence ID" value="KAF9616241.1"/>
    <property type="molecule type" value="Genomic_DNA"/>
</dbReference>
<reference evidence="1 2" key="1">
    <citation type="submission" date="2020-10" db="EMBL/GenBank/DDBJ databases">
        <title>The Coptis chinensis genome and diversification of protoberbering-type alkaloids.</title>
        <authorList>
            <person name="Wang B."/>
            <person name="Shu S."/>
            <person name="Song C."/>
            <person name="Liu Y."/>
        </authorList>
    </citation>
    <scope>NUCLEOTIDE SEQUENCE [LARGE SCALE GENOMIC DNA]</scope>
    <source>
        <strain evidence="1">HL-2020</strain>
        <tissue evidence="1">Leaf</tissue>
    </source>
</reference>
<dbReference type="OrthoDB" id="10261904at2759"/>
<dbReference type="AlphaFoldDB" id="A0A835MA31"/>
<accession>A0A835MA31</accession>
<evidence type="ECO:0000313" key="2">
    <source>
        <dbReference type="Proteomes" id="UP000631114"/>
    </source>
</evidence>
<gene>
    <name evidence="1" type="ORF">IFM89_029017</name>
</gene>
<dbReference type="SUPFAM" id="SSF52540">
    <property type="entry name" value="P-loop containing nucleoside triphosphate hydrolases"/>
    <property type="match status" value="1"/>
</dbReference>
<organism evidence="1 2">
    <name type="scientific">Coptis chinensis</name>
    <dbReference type="NCBI Taxonomy" id="261450"/>
    <lineage>
        <taxon>Eukaryota</taxon>
        <taxon>Viridiplantae</taxon>
        <taxon>Streptophyta</taxon>
        <taxon>Embryophyta</taxon>
        <taxon>Tracheophyta</taxon>
        <taxon>Spermatophyta</taxon>
        <taxon>Magnoliopsida</taxon>
        <taxon>Ranunculales</taxon>
        <taxon>Ranunculaceae</taxon>
        <taxon>Coptidoideae</taxon>
        <taxon>Coptis</taxon>
    </lineage>
</organism>
<protein>
    <submittedName>
        <fullName evidence="1">Uncharacterized protein</fullName>
    </submittedName>
</protein>
<dbReference type="Proteomes" id="UP000631114">
    <property type="component" value="Unassembled WGS sequence"/>
</dbReference>
<dbReference type="InterPro" id="IPR027417">
    <property type="entry name" value="P-loop_NTPase"/>
</dbReference>
<name>A0A835MA31_9MAGN</name>
<evidence type="ECO:0000313" key="1">
    <source>
        <dbReference type="EMBL" id="KAF9616241.1"/>
    </source>
</evidence>
<dbReference type="Gene3D" id="3.40.50.300">
    <property type="entry name" value="P-loop containing nucleotide triphosphate hydrolases"/>
    <property type="match status" value="1"/>
</dbReference>